<evidence type="ECO:0000313" key="2">
    <source>
        <dbReference type="EMBL" id="BBI51443.1"/>
    </source>
</evidence>
<reference evidence="3" key="1">
    <citation type="journal article" date="2019" name="Microbiol. Resour. Announc.">
        <title>Complete Genome Sequence of Halomonas olivaria, a Moderately Halophilic Bacterium Isolated from Olive Processing Effluents, Obtained by Nanopore Sequencing.</title>
        <authorList>
            <person name="Nagata S."/>
            <person name="Ii K.M."/>
            <person name="Tsukimi T."/>
            <person name="Miura M.C."/>
            <person name="Galipon J."/>
            <person name="Arakawa K."/>
        </authorList>
    </citation>
    <scope>NUCLEOTIDE SEQUENCE [LARGE SCALE GENOMIC DNA]</scope>
    <source>
        <strain evidence="3">TYRC17</strain>
    </source>
</reference>
<organism evidence="2 3">
    <name type="scientific">Vreelandella olivaria</name>
    <dbReference type="NCBI Taxonomy" id="390919"/>
    <lineage>
        <taxon>Bacteria</taxon>
        <taxon>Pseudomonadati</taxon>
        <taxon>Pseudomonadota</taxon>
        <taxon>Gammaproteobacteria</taxon>
        <taxon>Oceanospirillales</taxon>
        <taxon>Halomonadaceae</taxon>
        <taxon>Vreelandella</taxon>
    </lineage>
</organism>
<keyword evidence="3" id="KW-1185">Reference proteome</keyword>
<protein>
    <submittedName>
        <fullName evidence="2">Uncharacterized protein</fullName>
    </submittedName>
</protein>
<gene>
    <name evidence="2" type="ORF">HORIV_38640</name>
</gene>
<accession>A0ABM8HL22</accession>
<dbReference type="EMBL" id="AP019416">
    <property type="protein sequence ID" value="BBI51443.1"/>
    <property type="molecule type" value="Genomic_DNA"/>
</dbReference>
<evidence type="ECO:0000256" key="1">
    <source>
        <dbReference type="SAM" id="MobiDB-lite"/>
    </source>
</evidence>
<dbReference type="Proteomes" id="UP000289555">
    <property type="component" value="Chromosome"/>
</dbReference>
<feature type="compositionally biased region" description="Basic and acidic residues" evidence="1">
    <location>
        <begin position="9"/>
        <end position="20"/>
    </location>
</feature>
<evidence type="ECO:0000313" key="3">
    <source>
        <dbReference type="Proteomes" id="UP000289555"/>
    </source>
</evidence>
<feature type="region of interest" description="Disordered" evidence="1">
    <location>
        <begin position="1"/>
        <end position="27"/>
    </location>
</feature>
<proteinExistence type="predicted"/>
<name>A0ABM8HL22_9GAMM</name>
<sequence>MPVRRGHGKPADRRSHHEQDLPATWGQNECVGEGLGDIIEFAEYNTAAAIIRNVTDFRHAQLGIDRHHHQARVPGAA</sequence>